<reference evidence="1" key="1">
    <citation type="journal article" date="2015" name="Proc. Natl. Acad. Sci. U.S.A.">
        <title>Networks of energetic and metabolic interactions define dynamics in microbial communities.</title>
        <authorList>
            <person name="Embree M."/>
            <person name="Liu J.K."/>
            <person name="Al-Bassam M.M."/>
            <person name="Zengler K."/>
        </authorList>
    </citation>
    <scope>NUCLEOTIDE SEQUENCE</scope>
</reference>
<sequence length="448" mass="51216">MSYMSKSGKRPMEYASKASHGYIIKDDVVCKFLDECQLPKKSSDVNIDKDLRHLIEPIISNPIKHIIAVDGGYNEVFVQKEFPSATLSFFQFGALIFSVEDLEGIAKKPFIDPEDMQKLKSIERQKLAIPTKNIVRKDTHDLITSVRKTLYEFFMSNPDKDLFIETLKWFIFEEYNDPNNDWYIARCPASDDSSPHGVKIQRDHLTKDYTCICPTCSKIVYLTDVFRLHEVIDNEQGAGGILGYLTTTLEHLLLVHVIRIILNTKAALLNETLFIKDGPLGFFGQTANMHKPMRNLTNYLIKKHNLYLSGMEKSGAFVEHAQEIEKKLTPGEFLLLDNDYIYKYIIPGKADPENPYARTSYYSAKLFFRSSDEKMYVITVPVHDEKVVLKPTKDKFHNINAILVNVEKLKCDMYDNALIPIALVNKLVSLSNHPSTVILEKFAKSGVK</sequence>
<proteinExistence type="predicted"/>
<dbReference type="EMBL" id="LNQE01000858">
    <property type="protein sequence ID" value="KUG24182.1"/>
    <property type="molecule type" value="Genomic_DNA"/>
</dbReference>
<protein>
    <submittedName>
        <fullName evidence="1">Uncharacterized protein</fullName>
    </submittedName>
</protein>
<dbReference type="AlphaFoldDB" id="A0A0W8FTL5"/>
<comment type="caution">
    <text evidence="1">The sequence shown here is derived from an EMBL/GenBank/DDBJ whole genome shotgun (WGS) entry which is preliminary data.</text>
</comment>
<organism evidence="1">
    <name type="scientific">hydrocarbon metagenome</name>
    <dbReference type="NCBI Taxonomy" id="938273"/>
    <lineage>
        <taxon>unclassified sequences</taxon>
        <taxon>metagenomes</taxon>
        <taxon>ecological metagenomes</taxon>
    </lineage>
</organism>
<evidence type="ECO:0000313" key="1">
    <source>
        <dbReference type="EMBL" id="KUG24182.1"/>
    </source>
</evidence>
<name>A0A0W8FTL5_9ZZZZ</name>
<gene>
    <name evidence="1" type="ORF">ASZ90_006031</name>
</gene>
<accession>A0A0W8FTL5</accession>